<gene>
    <name evidence="1" type="ORF">H9Y04_38280</name>
</gene>
<dbReference type="RefSeq" id="WP_187818809.1">
    <property type="nucleotide sequence ID" value="NZ_JACTVJ010000025.1"/>
</dbReference>
<dbReference type="EMBL" id="JACTVJ010000025">
    <property type="protein sequence ID" value="MBC9718388.1"/>
    <property type="molecule type" value="Genomic_DNA"/>
</dbReference>
<evidence type="ECO:0000313" key="1">
    <source>
        <dbReference type="EMBL" id="MBC9718388.1"/>
    </source>
</evidence>
<sequence length="145" mass="16993">MNADIQQRLLEHLERQDRHNRLIAQQQLQLDLLGKALSDPSLASVFDLHGGNVTDERRRQYLFANAMYTNALLAWRIENITEEQFIGYVRGMLQNEVFREYWDATRAQRLTLDDESDEARIGREVDKLADLLDESDSDEWWVVGN</sequence>
<accession>A0ABR7SVU5</accession>
<comment type="caution">
    <text evidence="1">The sequence shown here is derived from an EMBL/GenBank/DDBJ whole genome shotgun (WGS) entry which is preliminary data.</text>
</comment>
<evidence type="ECO:0000313" key="2">
    <source>
        <dbReference type="Proteomes" id="UP000642284"/>
    </source>
</evidence>
<organism evidence="1 2">
    <name type="scientific">Streptomyces polyasparticus</name>
    <dbReference type="NCBI Taxonomy" id="2767826"/>
    <lineage>
        <taxon>Bacteria</taxon>
        <taxon>Bacillati</taxon>
        <taxon>Actinomycetota</taxon>
        <taxon>Actinomycetes</taxon>
        <taxon>Kitasatosporales</taxon>
        <taxon>Streptomycetaceae</taxon>
        <taxon>Streptomyces</taxon>
    </lineage>
</organism>
<dbReference type="Pfam" id="PF19560">
    <property type="entry name" value="DUF6082"/>
    <property type="match status" value="1"/>
</dbReference>
<reference evidence="1 2" key="1">
    <citation type="submission" date="2020-08" db="EMBL/GenBank/DDBJ databases">
        <title>Genemic of Streptomyces polyaspartic.</title>
        <authorList>
            <person name="Liu W."/>
        </authorList>
    </citation>
    <scope>NUCLEOTIDE SEQUENCE [LARGE SCALE GENOMIC DNA]</scope>
    <source>
        <strain evidence="1 2">TRM66268-LWL</strain>
    </source>
</reference>
<proteinExistence type="predicted"/>
<dbReference type="Proteomes" id="UP000642284">
    <property type="component" value="Unassembled WGS sequence"/>
</dbReference>
<keyword evidence="2" id="KW-1185">Reference proteome</keyword>
<name>A0ABR7SVU5_9ACTN</name>
<protein>
    <submittedName>
        <fullName evidence="1">Uncharacterized protein</fullName>
    </submittedName>
</protein>
<dbReference type="InterPro" id="IPR045728">
    <property type="entry name" value="DUF6082"/>
</dbReference>